<dbReference type="EMBL" id="JACTUZ010000051">
    <property type="protein sequence ID" value="MBC9177843.1"/>
    <property type="molecule type" value="Genomic_DNA"/>
</dbReference>
<organism evidence="1 2">
    <name type="scientific">Pseudoroseomonas ludipueritiae</name>
    <dbReference type="NCBI Taxonomy" id="198093"/>
    <lineage>
        <taxon>Bacteria</taxon>
        <taxon>Pseudomonadati</taxon>
        <taxon>Pseudomonadota</taxon>
        <taxon>Alphaproteobacteria</taxon>
        <taxon>Acetobacterales</taxon>
        <taxon>Acetobacteraceae</taxon>
        <taxon>Pseudoroseomonas</taxon>
    </lineage>
</organism>
<reference evidence="1 2" key="1">
    <citation type="journal article" date="2009" name="Int. J. Syst. Evol. Microbiol.">
        <title>Transfer of Teichococcus ludipueritiae and Muricoccus roseus to the genus Roseomonas, as Roseomonas ludipueritiae comb. nov. and Roseomonas rosea comb. nov., respectively, and emended description of the genus Roseomonas.</title>
        <authorList>
            <person name="Sanchez-Porro C."/>
            <person name="Gallego V."/>
            <person name="Busse H.J."/>
            <person name="Kampfer P."/>
            <person name="Ventosa A."/>
        </authorList>
    </citation>
    <scope>NUCLEOTIDE SEQUENCE [LARGE SCALE GENOMIC DNA]</scope>
    <source>
        <strain evidence="1 2">DSM 14915</strain>
    </source>
</reference>
<proteinExistence type="predicted"/>
<sequence length="414" mass="42612">MPNATAYLLGDLYSASRASMRTIINALGQYEEIASNTLGLTFDQATLAPRGLVMEDLATNRVRNPRAEGAKVGLVGSGNPGAFPTFWSDTATATNITRSIVGSGKSGGVDYVDIQIASTGAGAGNYNLVFDSSAQYPVALGDSFACSAFLQLLSGALPVGGGPAVLRIAEYNAGGTFRRSTDLPVSPTAAPLHLQRYTIAGSVQASLTAFINPMLTITPGAGEVFSCVIRVGWPQLEGGLPSSPILPPVGSPGQATRFTDVVTLNLAKVGFANMAGSFVLTGTMESLPSGNASRGVLRFDDSTGDNLVSMNVNSSGRMSARCIVAGVETIATVGIIVPGVEFTVRFSWAAGVMRTSLNGAPTVETAVAGYPLGLNRGRIGTWSTSGANSLVGVIRRFDIIPRLASAAELPTLAA</sequence>
<dbReference type="RefSeq" id="WP_187778961.1">
    <property type="nucleotide sequence ID" value="NZ_JACTUZ010000051.1"/>
</dbReference>
<evidence type="ECO:0000313" key="2">
    <source>
        <dbReference type="Proteomes" id="UP000603940"/>
    </source>
</evidence>
<keyword evidence="2" id="KW-1185">Reference proteome</keyword>
<comment type="caution">
    <text evidence="1">The sequence shown here is derived from an EMBL/GenBank/DDBJ whole genome shotgun (WGS) entry which is preliminary data.</text>
</comment>
<protein>
    <recommendedName>
        <fullName evidence="3">Minor tail protein</fullName>
    </recommendedName>
</protein>
<gene>
    <name evidence="1" type="ORF">IBL25_12915</name>
</gene>
<evidence type="ECO:0008006" key="3">
    <source>
        <dbReference type="Google" id="ProtNLM"/>
    </source>
</evidence>
<dbReference type="Proteomes" id="UP000603940">
    <property type="component" value="Unassembled WGS sequence"/>
</dbReference>
<evidence type="ECO:0000313" key="1">
    <source>
        <dbReference type="EMBL" id="MBC9177843.1"/>
    </source>
</evidence>
<name>A0ABR7R815_9PROT</name>
<accession>A0ABR7R815</accession>